<keyword evidence="3" id="KW-0808">Transferase</keyword>
<dbReference type="EMBL" id="LAVV01006898">
    <property type="protein sequence ID" value="KNZ57862.1"/>
    <property type="molecule type" value="Genomic_DNA"/>
</dbReference>
<accession>A0A0L6VBE2</accession>
<feature type="region of interest" description="Disordered" evidence="6">
    <location>
        <begin position="1"/>
        <end position="23"/>
    </location>
</feature>
<dbReference type="InterPro" id="IPR000569">
    <property type="entry name" value="HECT_dom"/>
</dbReference>
<dbReference type="AlphaFoldDB" id="A0A0L6VBE2"/>
<comment type="caution">
    <text evidence="8">The sequence shown here is derived from an EMBL/GenBank/DDBJ whole genome shotgun (WGS) entry which is preliminary data.</text>
</comment>
<reference evidence="8 9" key="1">
    <citation type="submission" date="2015-08" db="EMBL/GenBank/DDBJ databases">
        <title>Next Generation Sequencing and Analysis of the Genome of Puccinia sorghi L Schw, the Causal Agent of Maize Common Rust.</title>
        <authorList>
            <person name="Rochi L."/>
            <person name="Burguener G."/>
            <person name="Darino M."/>
            <person name="Turjanski A."/>
            <person name="Kreff E."/>
            <person name="Dieguez M.J."/>
            <person name="Sacco F."/>
        </authorList>
    </citation>
    <scope>NUCLEOTIDE SEQUENCE [LARGE SCALE GENOMIC DNA]</scope>
    <source>
        <strain evidence="8 9">RO10H11247</strain>
    </source>
</reference>
<dbReference type="Proteomes" id="UP000037035">
    <property type="component" value="Unassembled WGS sequence"/>
</dbReference>
<keyword evidence="9" id="KW-1185">Reference proteome</keyword>
<dbReference type="CDD" id="cd00078">
    <property type="entry name" value="HECTc"/>
    <property type="match status" value="1"/>
</dbReference>
<evidence type="ECO:0000313" key="8">
    <source>
        <dbReference type="EMBL" id="KNZ57862.1"/>
    </source>
</evidence>
<dbReference type="FunFam" id="3.30.2410.10:FF:000011">
    <property type="entry name" value="Putative Ubiquitin-protein ligase E3C"/>
    <property type="match status" value="1"/>
</dbReference>
<keyword evidence="4 5" id="KW-0833">Ubl conjugation pathway</keyword>
<dbReference type="SMART" id="SM00119">
    <property type="entry name" value="HECTc"/>
    <property type="match status" value="1"/>
</dbReference>
<dbReference type="GO" id="GO:0006511">
    <property type="term" value="P:ubiquitin-dependent protein catabolic process"/>
    <property type="evidence" value="ECO:0007669"/>
    <property type="project" value="TreeGrafter"/>
</dbReference>
<dbReference type="VEuPathDB" id="FungiDB:VP01_2054g5"/>
<sequence>MYSFTGSSKRRPMINLGGQPSLLTPNNPTEIMRKAKEERLLREKFKHQQAAVLIIQRVKNFWRSRNDACRTRTVLRNRFDQLISFVFDNPDVPASQKINPSFLKLSTQDHMQLSRIILLFYTSSQAEDQRRLAVWINQLILNPETPYLSYVQRDDEVGNSWKNILPLMAKRMLQTVADFPRSDHCLTFVSAAKEIVNDLKRRSEIQTLSSMTRTWYWKILRKYVMAFEVMDKSASNTVPLVIELSVSPFQVLPTDERNNLAGIFASQIFTIPLLPNRLGIQALIQFTASLPFVEIVSAADQLIEELQLEDTIHFLSNLLVWGSKKVIHMEQNGFKGYMNSIQLCLNRTPPTLFRKVDTHLAKKSSDKTKRPPQPRTTKSAHTSPANSCKKTGQDNGGTRNNPIILDEEDVEMAEPSEINSTTAVLNSIGAKTLQWLAVLIQSEHLSQLCSMSAKYSSTCQPHFCRLMVSIIYLWPASKEIILNTLIYMTPSVGPSSRSANQNGGFIKELWRLSVRSGNISVSLRDRKSGGSPQGVLTTLKDPKLAGQWEDLMLLCELYSRYLLTLGDEEFFDDEAQVASTVSFQRAKTSVISTSRNPLTTDEVITLAGLLRNLAFGLYWTEGQADIKKGCVVGTYVSLEYLRALATRLLQQIYIRDSRRPFCERGFWSMTSTFDLQSFMQTVVYEESHLEEVREDQLQTPAHLLNQDPDLDISNHISSSRGSRARVSQRQLAFISPRLGVLNNIPFVIPFEQRVAIFRTFINSDRHRLGLDSHAFGETRHKASIRRQFISEDGFTHLNALGPRLKETIEIKFIDPYGLEEAGIDGGGVFKEFLTSLTKEVFDVNKGLWLVNKNQEIYPNPHSYSRQPISLEWYKFLGRVLGKALYEGILIDIDFADFFLNKWLGKQSYLDDLASLDPELYQGLIFLKHYKGDVEADLSLNFTVTNNEFDASETIELIPNGSKTSVTAQNRINYIYLMSNYKLNMQLESQCAAFFKGLNDIIELKWLRMFNQVEMKVLVGGLDGQDLDIDDMQRWTVYGGWDESHPTIRIVSFYPSFFSFHNMSSVFLTFNYPPCFPLFRKNKKQKKFWKVLREFDNATKRKLLRFVTSCARPPLLGFKELRPSFAIRSSGADRTRLPSASTCVNLLKLPEYMTEAELREKVLYAINAGAGFDLS</sequence>
<evidence type="ECO:0000256" key="4">
    <source>
        <dbReference type="ARBA" id="ARBA00022786"/>
    </source>
</evidence>
<feature type="compositionally biased region" description="Polar residues" evidence="6">
    <location>
        <begin position="375"/>
        <end position="390"/>
    </location>
</feature>
<name>A0A0L6VBE2_9BASI</name>
<dbReference type="Gene3D" id="3.30.2160.10">
    <property type="entry name" value="Hect, E3 ligase catalytic domain"/>
    <property type="match status" value="1"/>
</dbReference>
<organism evidence="8 9">
    <name type="scientific">Puccinia sorghi</name>
    <dbReference type="NCBI Taxonomy" id="27349"/>
    <lineage>
        <taxon>Eukaryota</taxon>
        <taxon>Fungi</taxon>
        <taxon>Dikarya</taxon>
        <taxon>Basidiomycota</taxon>
        <taxon>Pucciniomycotina</taxon>
        <taxon>Pucciniomycetes</taxon>
        <taxon>Pucciniales</taxon>
        <taxon>Pucciniaceae</taxon>
        <taxon>Puccinia</taxon>
    </lineage>
</organism>
<evidence type="ECO:0000256" key="1">
    <source>
        <dbReference type="ARBA" id="ARBA00000885"/>
    </source>
</evidence>
<dbReference type="PROSITE" id="PS50237">
    <property type="entry name" value="HECT"/>
    <property type="match status" value="1"/>
</dbReference>
<dbReference type="SUPFAM" id="SSF56204">
    <property type="entry name" value="Hect, E3 ligase catalytic domain"/>
    <property type="match status" value="1"/>
</dbReference>
<feature type="region of interest" description="Disordered" evidence="6">
    <location>
        <begin position="359"/>
        <end position="402"/>
    </location>
</feature>
<dbReference type="Pfam" id="PF00632">
    <property type="entry name" value="HECT"/>
    <property type="match status" value="1"/>
</dbReference>
<dbReference type="GO" id="GO:0000209">
    <property type="term" value="P:protein polyubiquitination"/>
    <property type="evidence" value="ECO:0007669"/>
    <property type="project" value="InterPro"/>
</dbReference>
<dbReference type="Gene3D" id="3.30.2410.10">
    <property type="entry name" value="Hect, E3 ligase catalytic domain"/>
    <property type="match status" value="1"/>
</dbReference>
<proteinExistence type="predicted"/>
<comment type="catalytic activity">
    <reaction evidence="1">
        <text>S-ubiquitinyl-[E2 ubiquitin-conjugating enzyme]-L-cysteine + [acceptor protein]-L-lysine = [E2 ubiquitin-conjugating enzyme]-L-cysteine + N(6)-ubiquitinyl-[acceptor protein]-L-lysine.</text>
        <dbReference type="EC" id="2.3.2.26"/>
    </reaction>
</comment>
<evidence type="ECO:0000256" key="3">
    <source>
        <dbReference type="ARBA" id="ARBA00022679"/>
    </source>
</evidence>
<feature type="domain" description="HECT" evidence="7">
    <location>
        <begin position="804"/>
        <end position="1174"/>
    </location>
</feature>
<evidence type="ECO:0000256" key="5">
    <source>
        <dbReference type="PROSITE-ProRule" id="PRU00104"/>
    </source>
</evidence>
<feature type="active site" description="Glycyl thioester intermediate" evidence="5">
    <location>
        <position position="1142"/>
    </location>
</feature>
<dbReference type="InterPro" id="IPR044611">
    <property type="entry name" value="E3A/B/C-like"/>
</dbReference>
<dbReference type="Gene3D" id="3.90.1750.10">
    <property type="entry name" value="Hect, E3 ligase catalytic domains"/>
    <property type="match status" value="1"/>
</dbReference>
<evidence type="ECO:0000259" key="7">
    <source>
        <dbReference type="PROSITE" id="PS50237"/>
    </source>
</evidence>
<gene>
    <name evidence="8" type="ORF">VP01_2054g5</name>
</gene>
<evidence type="ECO:0000256" key="6">
    <source>
        <dbReference type="SAM" id="MobiDB-lite"/>
    </source>
</evidence>
<feature type="compositionally biased region" description="Basic and acidic residues" evidence="6">
    <location>
        <begin position="359"/>
        <end position="369"/>
    </location>
</feature>
<protein>
    <recommendedName>
        <fullName evidence="2">HECT-type E3 ubiquitin transferase</fullName>
        <ecNumber evidence="2">2.3.2.26</ecNumber>
    </recommendedName>
</protein>
<dbReference type="GO" id="GO:0061630">
    <property type="term" value="F:ubiquitin protein ligase activity"/>
    <property type="evidence" value="ECO:0007669"/>
    <property type="project" value="UniProtKB-EC"/>
</dbReference>
<evidence type="ECO:0000313" key="9">
    <source>
        <dbReference type="Proteomes" id="UP000037035"/>
    </source>
</evidence>
<dbReference type="FunFam" id="3.30.2160.10:FF:000002">
    <property type="entry name" value="Putative Ubiquitin-protein ligase E3C"/>
    <property type="match status" value="1"/>
</dbReference>
<dbReference type="OrthoDB" id="8068875at2759"/>
<dbReference type="PANTHER" id="PTHR45700">
    <property type="entry name" value="UBIQUITIN-PROTEIN LIGASE E3C"/>
    <property type="match status" value="1"/>
</dbReference>
<dbReference type="EC" id="2.3.2.26" evidence="2"/>
<evidence type="ECO:0000256" key="2">
    <source>
        <dbReference type="ARBA" id="ARBA00012485"/>
    </source>
</evidence>
<dbReference type="STRING" id="27349.A0A0L6VBE2"/>
<dbReference type="InterPro" id="IPR035983">
    <property type="entry name" value="Hect_E3_ubiquitin_ligase"/>
</dbReference>
<dbReference type="PANTHER" id="PTHR45700:SF2">
    <property type="entry name" value="UBIQUITIN-PROTEIN LIGASE E3C"/>
    <property type="match status" value="1"/>
</dbReference>